<dbReference type="CDD" id="cd03672">
    <property type="entry name" value="NUDIX_Dcp2p_Nudt20"/>
    <property type="match status" value="1"/>
</dbReference>
<dbReference type="InterPro" id="IPR036189">
    <property type="entry name" value="DCP2_BoxA_sf"/>
</dbReference>
<comment type="cofactor">
    <cofactor evidence="1">
        <name>Mn(2+)</name>
        <dbReference type="ChEBI" id="CHEBI:29035"/>
    </cofactor>
</comment>
<feature type="compositionally biased region" description="Polar residues" evidence="9">
    <location>
        <begin position="574"/>
        <end position="583"/>
    </location>
</feature>
<keyword evidence="8" id="KW-0464">Manganese</keyword>
<dbReference type="Pfam" id="PF05026">
    <property type="entry name" value="DCP2"/>
    <property type="match status" value="1"/>
</dbReference>
<keyword evidence="4" id="KW-0963">Cytoplasm</keyword>
<dbReference type="InterPro" id="IPR020084">
    <property type="entry name" value="NUDIX_hydrolase_CS"/>
</dbReference>
<sequence length="1115" mass="122871">MALEQSKLRTLEDWLDDLCARFIINLPAEDLSSMERICFHVEEAQWFYEDFIRPADPNLPTLTLRNFCAMIFKHCPLLADFPVEAHEKAFENFMQYKQRIPVRGAIMLNEAMDHVVLVKGWKKTASWSFPRGKINMDEDDLDCAIREVEEETGLELREAGLVPDDEAVKYIELNIREQAIRLYVFRNIPMDTTFEPKTRKEISKIEWFPLSELPTFRKKNNQLHDDPANSSVSAAVSSANNRFYIVAPFLGPLKKWVQKQKRMDARRQGTTTDMSHLIPSNIPEEAYAEGLETAHPYNHGDNNYSYGQQQQQQANLDDASHDLQRLMNLESSGNPTVHISAPVANSAEMSDRLMSMLKIGGVGGSPDSRGSQGSHQPQQSFGAQQQPQQHQQHQNQQFQQHQLNQQHQSSTEYSHHGGTSSHSNLEPSQPPLIKQTPPTQIHHPQPIPPQVQKANLDQGLLSYATPPPTNGKPQQQGPSYSLQTILAQTRLQQQQQQEYQRRAQQQAQEQSQQQAQDQSQQQQQHQHQQNLGQQQTHLGFPGHPDAQQQPQHQPMNGPGPYSQQHQTPELAIPQSHSQPQSVPGYQGEQYGSRPVSGQYNVNPPHSAHGSHVSGGNLSNHTKGLLGMFGSETSSGTQPIPIPAPQHQQATPETMPQRSWPNETPEQQLARTQALNGHGNINGNPDGTAHMVSQTSASQIGSHPSHMDPMAMHNGQAILNGMMQKTQQHGMSSDKQRSALLDMFKGGPSPSSSINEQQQPMTQPDSYRQSPMDGQSFAGPRHNGGGDSSVQNLHNAMGGLALQGGVRQSSSMSNPPYVRGTVSIESPMPLLQSNSISPSVGSQSRHSQTPYNFDRSTLESTGPNQSAMASPPIINGAAVPGGSKRAESTPEQKQRLLSLFSGQQQGHPQQSQQPQQPQQSSSFHQQSSGQFHQQPQQHPMALHSRQQSSPQQHYAQVYGQQNHQQQHGHIQSHMQYSGSHQPQGQQPHPLSQSQVPGTEAVYFDKAKGPEVLQPRGASGGPGSAGSGPVHMHRQPHSQQPQQYNTTEAFHRLPSTASAMSDGSHPSNGGKNTPISPADRNFLLGYLQSAMTTTPAETSGAPNSGVGPAATQPAGSR</sequence>
<evidence type="ECO:0000256" key="5">
    <source>
        <dbReference type="ARBA" id="ARBA00022723"/>
    </source>
</evidence>
<evidence type="ECO:0000259" key="10">
    <source>
        <dbReference type="PROSITE" id="PS51462"/>
    </source>
</evidence>
<dbReference type="PROSITE" id="PS00893">
    <property type="entry name" value="NUDIX_BOX"/>
    <property type="match status" value="1"/>
</dbReference>
<feature type="compositionally biased region" description="Polar residues" evidence="9">
    <location>
        <begin position="748"/>
        <end position="772"/>
    </location>
</feature>
<name>A0ABR4MJ89_9PEZI</name>
<feature type="region of interest" description="Disordered" evidence="9">
    <location>
        <begin position="740"/>
        <end position="792"/>
    </location>
</feature>
<comment type="caution">
    <text evidence="11">The sequence shown here is derived from an EMBL/GenBank/DDBJ whole genome shotgun (WGS) entry which is preliminary data.</text>
</comment>
<dbReference type="Pfam" id="PF00293">
    <property type="entry name" value="NUDIX"/>
    <property type="match status" value="1"/>
</dbReference>
<evidence type="ECO:0000256" key="8">
    <source>
        <dbReference type="ARBA" id="ARBA00023211"/>
    </source>
</evidence>
<feature type="compositionally biased region" description="Basic and acidic residues" evidence="9">
    <location>
        <begin position="883"/>
        <end position="893"/>
    </location>
</feature>
<dbReference type="GeneID" id="98118458"/>
<feature type="compositionally biased region" description="Low complexity" evidence="9">
    <location>
        <begin position="435"/>
        <end position="444"/>
    </location>
</feature>
<feature type="compositionally biased region" description="Polar residues" evidence="9">
    <location>
        <begin position="1087"/>
        <end position="1100"/>
    </location>
</feature>
<feature type="region of interest" description="Disordered" evidence="9">
    <location>
        <begin position="493"/>
        <end position="711"/>
    </location>
</feature>
<dbReference type="Gene3D" id="1.10.10.1050">
    <property type="entry name" value="Dcp2, box A domain"/>
    <property type="match status" value="1"/>
</dbReference>
<feature type="compositionally biased region" description="Low complexity" evidence="9">
    <location>
        <begin position="899"/>
        <end position="938"/>
    </location>
</feature>
<dbReference type="InterPro" id="IPR015797">
    <property type="entry name" value="NUDIX_hydrolase-like_dom_sf"/>
</dbReference>
<feature type="region of interest" description="Disordered" evidence="9">
    <location>
        <begin position="294"/>
        <end position="317"/>
    </location>
</feature>
<keyword evidence="12" id="KW-1185">Reference proteome</keyword>
<comment type="subcellular location">
    <subcellularLocation>
        <location evidence="2">Cytoplasm</location>
    </subcellularLocation>
</comment>
<comment type="similarity">
    <text evidence="3">Belongs to the Nudix hydrolase family. DCP2 subfamily.</text>
</comment>
<evidence type="ECO:0000256" key="4">
    <source>
        <dbReference type="ARBA" id="ARBA00022490"/>
    </source>
</evidence>
<evidence type="ECO:0000256" key="1">
    <source>
        <dbReference type="ARBA" id="ARBA00001936"/>
    </source>
</evidence>
<keyword evidence="6" id="KW-0378">Hydrolase</keyword>
<feature type="region of interest" description="Disordered" evidence="9">
    <location>
        <begin position="1009"/>
        <end position="1115"/>
    </location>
</feature>
<organism evidence="11 12">
    <name type="scientific">Ceratocystis lukuohia</name>
    <dbReference type="NCBI Taxonomy" id="2019550"/>
    <lineage>
        <taxon>Eukaryota</taxon>
        <taxon>Fungi</taxon>
        <taxon>Dikarya</taxon>
        <taxon>Ascomycota</taxon>
        <taxon>Pezizomycotina</taxon>
        <taxon>Sordariomycetes</taxon>
        <taxon>Hypocreomycetidae</taxon>
        <taxon>Microascales</taxon>
        <taxon>Ceratocystidaceae</taxon>
        <taxon>Ceratocystis</taxon>
    </lineage>
</organism>
<feature type="compositionally biased region" description="Polar residues" evidence="9">
    <location>
        <begin position="409"/>
        <end position="427"/>
    </location>
</feature>
<feature type="compositionally biased region" description="Low complexity" evidence="9">
    <location>
        <begin position="493"/>
        <end position="560"/>
    </location>
</feature>
<dbReference type="Proteomes" id="UP001610728">
    <property type="component" value="Unassembled WGS sequence"/>
</dbReference>
<keyword evidence="7" id="KW-0694">RNA-binding</keyword>
<dbReference type="Gene3D" id="3.90.79.10">
    <property type="entry name" value="Nucleoside Triphosphate Pyrophosphohydrolase"/>
    <property type="match status" value="1"/>
</dbReference>
<dbReference type="SMART" id="SM01125">
    <property type="entry name" value="DCP2"/>
    <property type="match status" value="1"/>
</dbReference>
<accession>A0ABR4MJ89</accession>
<feature type="compositionally biased region" description="Low complexity" evidence="9">
    <location>
        <begin position="374"/>
        <end position="408"/>
    </location>
</feature>
<dbReference type="PANTHER" id="PTHR23114:SF17">
    <property type="entry name" value="M7GPPPN-MRNA HYDROLASE"/>
    <property type="match status" value="1"/>
</dbReference>
<feature type="compositionally biased region" description="Polar residues" evidence="9">
    <location>
        <begin position="830"/>
        <end position="867"/>
    </location>
</feature>
<keyword evidence="5" id="KW-0479">Metal-binding</keyword>
<protein>
    <submittedName>
        <fullName evidence="11">mRNA-decapping enzyme 2</fullName>
    </submittedName>
</protein>
<feature type="compositionally biased region" description="Polar residues" evidence="9">
    <location>
        <begin position="653"/>
        <end position="701"/>
    </location>
</feature>
<dbReference type="SUPFAM" id="SSF140586">
    <property type="entry name" value="Dcp2 domain-like"/>
    <property type="match status" value="1"/>
</dbReference>
<feature type="compositionally biased region" description="Polar residues" evidence="9">
    <location>
        <begin position="943"/>
        <end position="953"/>
    </location>
</feature>
<feature type="compositionally biased region" description="Low complexity" evidence="9">
    <location>
        <begin position="959"/>
        <end position="993"/>
    </location>
</feature>
<dbReference type="InterPro" id="IPR044099">
    <property type="entry name" value="Dcp2_NUDIX"/>
</dbReference>
<dbReference type="EMBL" id="JABSNW010000004">
    <property type="protein sequence ID" value="KAL2888345.1"/>
    <property type="molecule type" value="Genomic_DNA"/>
</dbReference>
<dbReference type="SUPFAM" id="SSF55811">
    <property type="entry name" value="Nudix"/>
    <property type="match status" value="1"/>
</dbReference>
<evidence type="ECO:0000313" key="11">
    <source>
        <dbReference type="EMBL" id="KAL2888345.1"/>
    </source>
</evidence>
<evidence type="ECO:0000256" key="9">
    <source>
        <dbReference type="SAM" id="MobiDB-lite"/>
    </source>
</evidence>
<dbReference type="PANTHER" id="PTHR23114">
    <property type="entry name" value="M7GPPPN-MRNA HYDROLASE"/>
    <property type="match status" value="1"/>
</dbReference>
<dbReference type="InterPro" id="IPR000086">
    <property type="entry name" value="NUDIX_hydrolase_dom"/>
</dbReference>
<feature type="compositionally biased region" description="Polar residues" evidence="9">
    <location>
        <begin position="1053"/>
        <end position="1073"/>
    </location>
</feature>
<evidence type="ECO:0000313" key="12">
    <source>
        <dbReference type="Proteomes" id="UP001610728"/>
    </source>
</evidence>
<evidence type="ECO:0000256" key="2">
    <source>
        <dbReference type="ARBA" id="ARBA00004496"/>
    </source>
</evidence>
<dbReference type="PROSITE" id="PS51462">
    <property type="entry name" value="NUDIX"/>
    <property type="match status" value="1"/>
</dbReference>
<dbReference type="RefSeq" id="XP_070859525.1">
    <property type="nucleotide sequence ID" value="XM_071002520.1"/>
</dbReference>
<evidence type="ECO:0000256" key="6">
    <source>
        <dbReference type="ARBA" id="ARBA00022801"/>
    </source>
</evidence>
<proteinExistence type="inferred from homology"/>
<dbReference type="InterPro" id="IPR007722">
    <property type="entry name" value="DCP2_BoxA"/>
</dbReference>
<evidence type="ECO:0000256" key="7">
    <source>
        <dbReference type="ARBA" id="ARBA00022884"/>
    </source>
</evidence>
<feature type="region of interest" description="Disordered" evidence="9">
    <location>
        <begin position="828"/>
        <end position="994"/>
    </location>
</feature>
<reference evidence="11 12" key="1">
    <citation type="submission" date="2020-05" db="EMBL/GenBank/DDBJ databases">
        <title>Ceratocystis lukuohia genome.</title>
        <authorList>
            <person name="Harrington T.C."/>
            <person name="Kim K."/>
            <person name="Mayers C.G."/>
        </authorList>
    </citation>
    <scope>NUCLEOTIDE SEQUENCE [LARGE SCALE GENOMIC DNA]</scope>
    <source>
        <strain evidence="11 12">C4212</strain>
    </source>
</reference>
<feature type="region of interest" description="Disordered" evidence="9">
    <location>
        <begin position="460"/>
        <end position="479"/>
    </location>
</feature>
<evidence type="ECO:0000256" key="3">
    <source>
        <dbReference type="ARBA" id="ARBA00005279"/>
    </source>
</evidence>
<feature type="domain" description="Nudix hydrolase" evidence="10">
    <location>
        <begin position="98"/>
        <end position="231"/>
    </location>
</feature>
<feature type="region of interest" description="Disordered" evidence="9">
    <location>
        <begin position="358"/>
        <end position="451"/>
    </location>
</feature>
<gene>
    <name evidence="11" type="ORF">HOO65_040682</name>
</gene>
<feature type="compositionally biased region" description="Polar residues" evidence="9">
    <location>
        <begin position="1035"/>
        <end position="1046"/>
    </location>
</feature>